<dbReference type="Pfam" id="PF12878">
    <property type="entry name" value="SICA_beta"/>
    <property type="match status" value="8"/>
</dbReference>
<feature type="region of interest" description="Disordered" evidence="1">
    <location>
        <begin position="2122"/>
        <end position="2141"/>
    </location>
</feature>
<evidence type="ECO:0000259" key="4">
    <source>
        <dbReference type="Pfam" id="PF12887"/>
    </source>
</evidence>
<feature type="domain" description="Schizont-infected cell agglutination extracellular beta" evidence="2">
    <location>
        <begin position="1171"/>
        <end position="1342"/>
    </location>
</feature>
<dbReference type="GeneID" id="7320661"/>
<dbReference type="InterPro" id="IPR024288">
    <property type="entry name" value="SICA_C"/>
</dbReference>
<accession>A0A679L0W5</accession>
<dbReference type="Pfam" id="PF12887">
    <property type="entry name" value="SICA_alpha"/>
    <property type="match status" value="1"/>
</dbReference>
<feature type="domain" description="Schizont-infected cell agglutination extracellular alpha" evidence="4">
    <location>
        <begin position="7"/>
        <end position="205"/>
    </location>
</feature>
<dbReference type="OrthoDB" id="389518at2759"/>
<feature type="domain" description="Schizont-infected cell agglutination extracellular beta" evidence="2">
    <location>
        <begin position="1610"/>
        <end position="1795"/>
    </location>
</feature>
<feature type="domain" description="Schizont-infected cell agglutination extracellular beta" evidence="2">
    <location>
        <begin position="342"/>
        <end position="504"/>
    </location>
</feature>
<feature type="domain" description="Schizont-infected cell agglutination extracellular beta" evidence="2">
    <location>
        <begin position="1832"/>
        <end position="2020"/>
    </location>
</feature>
<feature type="domain" description="Schizont-infected cell agglutination C-terminal" evidence="3">
    <location>
        <begin position="2082"/>
        <end position="2218"/>
    </location>
</feature>
<name>A0A679L0W5_PLAKH</name>
<dbReference type="EMBL" id="AM910991">
    <property type="protein sequence ID" value="CAA9988124.1"/>
    <property type="molecule type" value="Genomic_DNA"/>
</dbReference>
<feature type="domain" description="Schizont-infected cell agglutination extracellular beta" evidence="2">
    <location>
        <begin position="961"/>
        <end position="1130"/>
    </location>
</feature>
<evidence type="ECO:0000259" key="3">
    <source>
        <dbReference type="Pfam" id="PF12879"/>
    </source>
</evidence>
<feature type="domain" description="Schizont-infected cell agglutination extracellular beta" evidence="2">
    <location>
        <begin position="541"/>
        <end position="703"/>
    </location>
</feature>
<proteinExistence type="predicted"/>
<reference evidence="5 6" key="1">
    <citation type="journal article" date="2008" name="Nature">
        <title>The genome of Plasmodium knowlesi strain H, a zoonotic malaria parasite with host range from monkey to man.</title>
        <authorList>
            <person name="Pain A."/>
            <person name="Boehme U."/>
            <person name="Berry A.E."/>
            <person name="Mungall K."/>
            <person name="Finn R."/>
            <person name="Jackson A.P."/>
            <person name="Mourier T."/>
            <person name="Mistry J."/>
            <person name="Pasini E.M."/>
            <person name="Aslett M."/>
            <person name="Balasubrammaniam S."/>
            <person name="Borgwardt K."/>
            <person name="Brooks K."/>
            <person name="Carret C."/>
            <person name="Carver T.J."/>
            <person name="Cherevach I."/>
            <person name="Chillingworth T."/>
            <person name="Clarke T.G."/>
            <person name="Galinski M.R."/>
            <person name="Hall N."/>
            <person name="Harper D."/>
            <person name="Harris D."/>
            <person name="Hauser H."/>
            <person name="Ivens A."/>
            <person name="Janssen C.S."/>
            <person name="Keane T."/>
            <person name="Larke N."/>
            <person name="Lapp S."/>
            <person name="Marti M."/>
            <person name="Moule S."/>
            <person name="Meyer I.M."/>
            <person name="Ormond D."/>
            <person name="Peters N."/>
            <person name="Sanders M."/>
            <person name="Sanders S."/>
            <person name="Sergeant T.J."/>
            <person name="Simmonds M."/>
            <person name="Smith F."/>
            <person name="Squares R."/>
            <person name="Thurston S."/>
            <person name="Tivey A.R."/>
            <person name="Walker D."/>
            <person name="White B."/>
            <person name="Zuiderwijk E."/>
            <person name="Churcher C."/>
            <person name="Quail M.A."/>
            <person name="Cowman A.F."/>
            <person name="Turner C.M.R."/>
            <person name="Rajandream M.A."/>
            <person name="Kocken C.H.M."/>
            <person name="Thomas A.W."/>
            <person name="Newbold C.I."/>
            <person name="Barrell B.G."/>
            <person name="Berriman M."/>
        </authorList>
    </citation>
    <scope>NUCLEOTIDE SEQUENCE [LARGE SCALE GENOMIC DNA]</scope>
    <source>
        <strain evidence="5 6">H</strain>
    </source>
</reference>
<sequence>MTTANSGLLEEWLKNFAIDAAQTSQASQTVDDATAAKKITEEMKKDLNKEFDELGKWLTRPESNEIHKFCHDEVDWGGGGSQYEKVLCEGLAEIKYFMNGVETKKAGKGRSGNDEEAQITKLTNGKAYTRCIVGAVALSEIYGDHCKLKEVVERVQEKVTDGVEDKLRNHLEDQGYGNQLNTCQGITMEQLFIGKSILGSTIKEWTKQKRSMGVNGGWRVGRQWTERWPQVCGGKGKQMNAQYLQGLRKESAQHMTKFLKVGDDNMSSKTTTDGKPTLEEILTEEGYTISQDKLTKVLQVLADNTGSAVTVDPSNLTTLMQTLEAISKESHADVCMKQEGKTFCERLQCAEQYWKLNNNGQNTQKDFWEEQVKVKLSSLITKAVDNGDTGGANCNDPSMNSANKAACEHMAKLLNHMYQNANSGTNKYSDQIIKCALLKEYAKKLKDEAQKKGLCDIGSGLEKAFNESKTIMMSASGQCTAGTNGSNSCFECSWDDNDELKSCTVGSDDVKEKVGPMLNSSEKTNQAGLQQTLIAFNTNNTLCERVKCAMNWYKTNRANGATSSDWEEVWNKVKEDVTSLGTAMSNDADNSADTHCSTLSGKNKEICLLFSGGLKKLYSINDGDAATQSFKRTMMCAALNAYANKIKKEAAEKKNCSIENGINGAFSKIDDIMKEATPPCNDANSLGCFKCTWEKDNFNSCQITTTGNPENVNDKLKKMFEDEEDNTGLKESLDKICLPCLEEKELCNRAECVMGRWKANRNGPSGSDPWEEVKTQLQDLSREIEKNKSSVGSHCVDFKEEEQKAVCELIAAGLKSIYEIKAGQDTGKTTKKDLEDQLFKRTMRCVLLNAFADKLESLPCSQEKKVKDAISKAFKVKNDAIKSESDGCKNDGDKCFTCTRVTNLSSCTIKENGNPSAAETKLQTKIDPMFKEDSLGMKKIEDEALKKICKPCTEGSNGDKCTYVECIANKWKTNRKSSNYDEMKTEMGKVLNELLNHMKNTANWNGLTKYCKDKTWKDGDAHGFANETACKLVAAGLEHISKIQHEYSEMTTTTKGQDLNPYDNQEFKQFISCLALKAIVKEMKEKSIICDIDKGIETAFGKANEIKGEHCKNKKPCIECKWTDDYDECSFDQNQSDKVKDKLDSLLKTQESDVNNILFTITKTGGNNSSSLCRRLQCLTSRVNSSTSKDDFWNKDTGEVANLWQELSQAMTTSGTTEHAECSTVDDKGTTGSGRTPTDPERKACNYLHAGFEKLQQLSKPPTSTVPVAKILDKHPSLKQTVGCFLLHAYAKQMKKEAKCLVESGIRKAFDTAVKNLIGSCKGTEPCVPCLWNEDKYGSCQITTTDTSATTTTEPADKKLENVKPNINNTATTTLTEINKTESLCDYIKCAGPKWFKNNQEKNGGGTPTNKTWCQFWEEGVKNPLEDLFKNIESNGKTNNNGVCEQFGDENPHSVERKACNHITAGLEHINTLSDSGNTSRLLDRAVGCIALNMYVDEIIKLTGNSCPIHEDRVTQMFTEWNNNNTCYRSGANKNVCFKCDRVPTSDFKDCKLSVSETLVDTTTAQGGTCKTDATEVKTKMEGLLFKDNPSKSISKVKSTLSTITDTKSSFCTQLQCAAKQYYAKVKSPGANSSKVSWAEINNVVESELKTLLEYITNDGNWESASGHCNDIGLSPNGDTPGEITAKQKACKLFALGLKHISDIKNKNNNKSDEIPLKQTMMCAALNLYADQLIKKSTNQCPLDNEKLNDAIKHAFQQSKDIMGKGATQCGPSNNGVSSCFVCNREENTFNTCKIGNDKIKDNMTKLLDKEDETNPDNNKEKTLEKINKIETFCTQVQCAIKQHYRAQNGQTLPNGKTPYWDTLSDEIGKELTELLEDMNDSEKQSAAERYCNDNNPPWYKLGHKEKRTNKAACLHFVAGLQHIYNQKKVSVKGQFKGPSFEQTMGCLFLKEYAKQLKDLANEKKKGNSWVHPHCSIEDGINHAFEKSNEIMQATPPCKDTKVPNSCFVCIQNEKYDDCLIGKDKVQDKVESIFQDEPNKNHMQQTLENTVCPILLTDLLTPFLPLAPVSIGLSAMAYYLWKYFGPLGKGGTRFRRSPADIPGPLVQEQVLDHVQQDSSHEYQLVKERKPRSAPTRTKRSGPVNRRTIIEIHFEVLDECQKGDTQLAQKDFLELLVQEFMGSELMEEEQVPKEGVSMESVPMELVPIEEVPSLGSVFMV</sequence>
<feature type="domain" description="Schizont-infected cell agglutination extracellular beta" evidence="2">
    <location>
        <begin position="746"/>
        <end position="909"/>
    </location>
</feature>
<dbReference type="InParanoid" id="A0A679L0W5"/>
<feature type="compositionally biased region" description="Basic residues" evidence="1">
    <location>
        <begin position="2128"/>
        <end position="2139"/>
    </location>
</feature>
<dbReference type="KEGG" id="pkn:PKNH_0907700"/>
<dbReference type="InterPro" id="IPR024285">
    <property type="entry name" value="SICA_extracell_b"/>
</dbReference>
<gene>
    <name evidence="5" type="ORF">PKNH_0907700</name>
</gene>
<protein>
    <submittedName>
        <fullName evidence="5">SICAvar, type I</fullName>
    </submittedName>
</protein>
<dbReference type="InterPro" id="IPR024290">
    <property type="entry name" value="SICA_extracell_a"/>
</dbReference>
<organism evidence="5 6">
    <name type="scientific">Plasmodium knowlesi (strain H)</name>
    <dbReference type="NCBI Taxonomy" id="5851"/>
    <lineage>
        <taxon>Eukaryota</taxon>
        <taxon>Sar</taxon>
        <taxon>Alveolata</taxon>
        <taxon>Apicomplexa</taxon>
        <taxon>Aconoidasida</taxon>
        <taxon>Haemosporida</taxon>
        <taxon>Plasmodiidae</taxon>
        <taxon>Plasmodium</taxon>
        <taxon>Plasmodium (Plasmodium)</taxon>
    </lineage>
</organism>
<keyword evidence="6" id="KW-1185">Reference proteome</keyword>
<evidence type="ECO:0000256" key="1">
    <source>
        <dbReference type="SAM" id="MobiDB-lite"/>
    </source>
</evidence>
<feature type="region of interest" description="Disordered" evidence="1">
    <location>
        <begin position="1215"/>
        <end position="1240"/>
    </location>
</feature>
<dbReference type="VEuPathDB" id="PlasmoDB:PKNH_0907700"/>
<evidence type="ECO:0000259" key="2">
    <source>
        <dbReference type="Pfam" id="PF12878"/>
    </source>
</evidence>
<feature type="domain" description="Schizont-infected cell agglutination extracellular beta" evidence="2">
    <location>
        <begin position="1383"/>
        <end position="1552"/>
    </location>
</feature>
<dbReference type="Pfam" id="PF12879">
    <property type="entry name" value="SICA_C"/>
    <property type="match status" value="1"/>
</dbReference>
<evidence type="ECO:0000313" key="5">
    <source>
        <dbReference type="EMBL" id="CAA9988124.1"/>
    </source>
</evidence>
<dbReference type="Proteomes" id="UP000031513">
    <property type="component" value="Chromosome 9"/>
</dbReference>
<feature type="compositionally biased region" description="Basic and acidic residues" evidence="1">
    <location>
        <begin position="1218"/>
        <end position="1229"/>
    </location>
</feature>
<evidence type="ECO:0000313" key="6">
    <source>
        <dbReference type="Proteomes" id="UP000031513"/>
    </source>
</evidence>
<dbReference type="RefSeq" id="XP_038969668.1">
    <property type="nucleotide sequence ID" value="XM_039114038.1"/>
</dbReference>